<evidence type="ECO:0000256" key="1">
    <source>
        <dbReference type="SAM" id="Phobius"/>
    </source>
</evidence>
<evidence type="ECO:0000313" key="2">
    <source>
        <dbReference type="EMBL" id="RSM01768.1"/>
    </source>
</evidence>
<keyword evidence="1" id="KW-0812">Transmembrane</keyword>
<reference evidence="2 3" key="1">
    <citation type="submission" date="2017-06" db="EMBL/GenBank/DDBJ databases">
        <title>Comparative genomic analysis of Ambrosia Fusariam Clade fungi.</title>
        <authorList>
            <person name="Stajich J.E."/>
            <person name="Carrillo J."/>
            <person name="Kijimoto T."/>
            <person name="Eskalen A."/>
            <person name="O'Donnell K."/>
            <person name="Kasson M."/>
        </authorList>
    </citation>
    <scope>NUCLEOTIDE SEQUENCE [LARGE SCALE GENOMIC DNA]</scope>
    <source>
        <strain evidence="2 3">NRRL62579</strain>
    </source>
</reference>
<keyword evidence="1" id="KW-0472">Membrane</keyword>
<evidence type="ECO:0000313" key="3">
    <source>
        <dbReference type="Proteomes" id="UP000287144"/>
    </source>
</evidence>
<organism evidence="2 3">
    <name type="scientific">Fusarium oligoseptatum</name>
    <dbReference type="NCBI Taxonomy" id="2604345"/>
    <lineage>
        <taxon>Eukaryota</taxon>
        <taxon>Fungi</taxon>
        <taxon>Dikarya</taxon>
        <taxon>Ascomycota</taxon>
        <taxon>Pezizomycotina</taxon>
        <taxon>Sordariomycetes</taxon>
        <taxon>Hypocreomycetidae</taxon>
        <taxon>Hypocreales</taxon>
        <taxon>Nectriaceae</taxon>
        <taxon>Fusarium</taxon>
        <taxon>Fusarium solani species complex</taxon>
    </lineage>
</organism>
<proteinExistence type="predicted"/>
<dbReference type="AlphaFoldDB" id="A0A428TIB4"/>
<feature type="transmembrane region" description="Helical" evidence="1">
    <location>
        <begin position="7"/>
        <end position="27"/>
    </location>
</feature>
<dbReference type="InterPro" id="IPR009732">
    <property type="entry name" value="DUF1304"/>
</dbReference>
<dbReference type="Proteomes" id="UP000287144">
    <property type="component" value="Unassembled WGS sequence"/>
</dbReference>
<evidence type="ECO:0008006" key="4">
    <source>
        <dbReference type="Google" id="ProtNLM"/>
    </source>
</evidence>
<feature type="transmembrane region" description="Helical" evidence="1">
    <location>
        <begin position="95"/>
        <end position="113"/>
    </location>
</feature>
<keyword evidence="1" id="KW-1133">Transmembrane helix</keyword>
<feature type="transmembrane region" description="Helical" evidence="1">
    <location>
        <begin position="64"/>
        <end position="88"/>
    </location>
</feature>
<protein>
    <recommendedName>
        <fullName evidence="4">Integral membrane protein</fullName>
    </recommendedName>
</protein>
<gene>
    <name evidence="2" type="ORF">CEP52_008342</name>
</gene>
<dbReference type="PANTHER" id="PTHR38446:SF1">
    <property type="entry name" value="BLL0914 PROTEIN"/>
    <property type="match status" value="1"/>
</dbReference>
<dbReference type="PANTHER" id="PTHR38446">
    <property type="entry name" value="BLL0914 PROTEIN"/>
    <property type="match status" value="1"/>
</dbReference>
<sequence>MGIIGNVATGLIGGLHSYILVLEMFLWTGPRGRKTFRLTKEFAEQTKGMAANQGLYNGFLSAGLFWSFSFQLQTFFLGCVVTAGAFGGMTANPRIFYVQMAPAAVSLGLVLLGL</sequence>
<name>A0A428TIB4_9HYPO</name>
<dbReference type="Pfam" id="PF06993">
    <property type="entry name" value="DUF1304"/>
    <property type="match status" value="1"/>
</dbReference>
<comment type="caution">
    <text evidence="2">The sequence shown here is derived from an EMBL/GenBank/DDBJ whole genome shotgun (WGS) entry which is preliminary data.</text>
</comment>
<accession>A0A428TIB4</accession>
<keyword evidence="3" id="KW-1185">Reference proteome</keyword>
<dbReference type="EMBL" id="NKCK01000081">
    <property type="protein sequence ID" value="RSM01768.1"/>
    <property type="molecule type" value="Genomic_DNA"/>
</dbReference>
<dbReference type="STRING" id="1325735.A0A428TIB4"/>